<reference evidence="1" key="1">
    <citation type="submission" date="2016-10" db="EMBL/GenBank/DDBJ databases">
        <authorList>
            <person name="Benchimol M."/>
            <person name="Almeida L.G."/>
            <person name="Vasconcelos A.T."/>
            <person name="Perreira-Neves A."/>
            <person name="Rosa I.A."/>
            <person name="Tasca T."/>
            <person name="Bogo M.R."/>
            <person name="de Souza W."/>
        </authorList>
    </citation>
    <scope>NUCLEOTIDE SEQUENCE [LARGE SCALE GENOMIC DNA]</scope>
    <source>
        <strain evidence="1">K</strain>
    </source>
</reference>
<dbReference type="VEuPathDB" id="TrichDB:TRFO_21406"/>
<dbReference type="GeneID" id="94836656"/>
<proteinExistence type="predicted"/>
<dbReference type="Proteomes" id="UP000179807">
    <property type="component" value="Unassembled WGS sequence"/>
</dbReference>
<evidence type="ECO:0000313" key="1">
    <source>
        <dbReference type="EMBL" id="OHT09612.1"/>
    </source>
</evidence>
<organism evidence="1 2">
    <name type="scientific">Tritrichomonas foetus</name>
    <dbReference type="NCBI Taxonomy" id="1144522"/>
    <lineage>
        <taxon>Eukaryota</taxon>
        <taxon>Metamonada</taxon>
        <taxon>Parabasalia</taxon>
        <taxon>Tritrichomonadida</taxon>
        <taxon>Tritrichomonadidae</taxon>
        <taxon>Tritrichomonas</taxon>
    </lineage>
</organism>
<accession>A0A1J4KIF3</accession>
<dbReference type="RefSeq" id="XP_068362748.1">
    <property type="nucleotide sequence ID" value="XM_068501952.1"/>
</dbReference>
<gene>
    <name evidence="1" type="ORF">TRFO_21406</name>
</gene>
<keyword evidence="2" id="KW-1185">Reference proteome</keyword>
<sequence length="251" mass="29446">MTKLNWADFLFSEEGFSGNATVYNFFGRFWNLEFFFMLDRYKVIVSESASLNSSLNKTSDKISDDENDSISHSDFYSTFMANYREINKITLSKVKESDKSSMINRSNLQSSLIDKSYTETSKIGKPSTRKAKVEVPHVQFPKKKKRRIIRDFLSFDPVFDKYFYNNDKISSEEYDYDYEYDDEKSAIIESTQNIDRNGEKSDNIIDYSEEEDDYSNINNKRKIKSYKKAEILHPKVSSPVTLKSLKKELKK</sequence>
<dbReference type="EMBL" id="MLAK01000634">
    <property type="protein sequence ID" value="OHT09612.1"/>
    <property type="molecule type" value="Genomic_DNA"/>
</dbReference>
<protein>
    <submittedName>
        <fullName evidence="1">Uncharacterized protein</fullName>
    </submittedName>
</protein>
<dbReference type="AlphaFoldDB" id="A0A1J4KIF3"/>
<evidence type="ECO:0000313" key="2">
    <source>
        <dbReference type="Proteomes" id="UP000179807"/>
    </source>
</evidence>
<name>A0A1J4KIF3_9EUKA</name>
<comment type="caution">
    <text evidence="1">The sequence shown here is derived from an EMBL/GenBank/DDBJ whole genome shotgun (WGS) entry which is preliminary data.</text>
</comment>